<dbReference type="KEGG" id="smoo:SMONO_v1c03110"/>
<keyword evidence="5 6" id="KW-0472">Membrane</keyword>
<dbReference type="Pfam" id="PF02687">
    <property type="entry name" value="FtsX"/>
    <property type="match status" value="1"/>
</dbReference>
<sequence length="380" mass="43754">MTLIFIILFGVLFLVSIIVSLFIMKMNLETRSEEIINKRIIGISEKSIKKNLILEQLIILFPVILLGFLLSIPLNGVLIESLKEKNVLNIDFEINYNFTLIVEVIIFGLIFILLSSIISLTGFKNINSPKQIATDISRKELIIKIIFGSIFLISYLLLVFLTRTSVIYLFGGIFLIIGLSFIGDLFVLYSCQIFSKILSKSFLIHGSFKNIMQKYKLVSSLILIIVTVCVFNYFTQNALLADVDKFNDSNNNFAIGLNFLALYLNYSLIFYGVLVLINSTFIYFNSLKEEENKLKKLGFSNFKIFIRKLTQINIIFLFILFWIFISTLFISLVWNDEQAINNIVNWFYLILTIYLLLIVISIISVFNIQSNNRKNTKKIA</sequence>
<dbReference type="GO" id="GO:0005886">
    <property type="term" value="C:plasma membrane"/>
    <property type="evidence" value="ECO:0007669"/>
    <property type="project" value="UniProtKB-SubCell"/>
</dbReference>
<evidence type="ECO:0000259" key="7">
    <source>
        <dbReference type="Pfam" id="PF02687"/>
    </source>
</evidence>
<accession>A0A2K9LU63</accession>
<name>A0A2K9LU63_SPISQ</name>
<feature type="transmembrane region" description="Helical" evidence="6">
    <location>
        <begin position="141"/>
        <end position="161"/>
    </location>
</feature>
<feature type="transmembrane region" description="Helical" evidence="6">
    <location>
        <begin position="215"/>
        <end position="235"/>
    </location>
</feature>
<keyword evidence="3 6" id="KW-0812">Transmembrane</keyword>
<organism evidence="8 9">
    <name type="scientific">Spiroplasma monobiae MQ-1</name>
    <dbReference type="NCBI Taxonomy" id="1336748"/>
    <lineage>
        <taxon>Bacteria</taxon>
        <taxon>Bacillati</taxon>
        <taxon>Mycoplasmatota</taxon>
        <taxon>Mollicutes</taxon>
        <taxon>Entomoplasmatales</taxon>
        <taxon>Spiroplasmataceae</taxon>
        <taxon>Spiroplasma</taxon>
    </lineage>
</organism>
<dbReference type="Proteomes" id="UP000234790">
    <property type="component" value="Chromosome"/>
</dbReference>
<reference evidence="8 9" key="1">
    <citation type="submission" date="2017-12" db="EMBL/GenBank/DDBJ databases">
        <title>Complete genome sequence of Spiroplasma monobiae MQ-1 (ATCC 33825).</title>
        <authorList>
            <person name="Tsai Y.-M."/>
            <person name="Lo W.-S."/>
            <person name="Wu P.-S."/>
            <person name="Cho S.-T."/>
            <person name="Kuo C.-H."/>
        </authorList>
    </citation>
    <scope>NUCLEOTIDE SEQUENCE [LARGE SCALE GENOMIC DNA]</scope>
    <source>
        <strain evidence="8 9">MQ-1</strain>
    </source>
</reference>
<evidence type="ECO:0000313" key="9">
    <source>
        <dbReference type="Proteomes" id="UP000234790"/>
    </source>
</evidence>
<feature type="domain" description="ABC3 transporter permease C-terminal" evidence="7">
    <location>
        <begin position="7"/>
        <end position="126"/>
    </location>
</feature>
<feature type="transmembrane region" description="Helical" evidence="6">
    <location>
        <begin position="57"/>
        <end position="78"/>
    </location>
</feature>
<dbReference type="InterPro" id="IPR003838">
    <property type="entry name" value="ABC3_permease_C"/>
</dbReference>
<feature type="transmembrane region" description="Helical" evidence="6">
    <location>
        <begin position="312"/>
        <end position="334"/>
    </location>
</feature>
<evidence type="ECO:0000256" key="3">
    <source>
        <dbReference type="ARBA" id="ARBA00022692"/>
    </source>
</evidence>
<keyword evidence="9" id="KW-1185">Reference proteome</keyword>
<evidence type="ECO:0000256" key="6">
    <source>
        <dbReference type="SAM" id="Phobius"/>
    </source>
</evidence>
<dbReference type="AlphaFoldDB" id="A0A2K9LU63"/>
<feature type="transmembrane region" description="Helical" evidence="6">
    <location>
        <begin position="6"/>
        <end position="24"/>
    </location>
</feature>
<evidence type="ECO:0000256" key="1">
    <source>
        <dbReference type="ARBA" id="ARBA00004651"/>
    </source>
</evidence>
<proteinExistence type="predicted"/>
<gene>
    <name evidence="8" type="ORF">SMONO_v1c03110</name>
</gene>
<protein>
    <recommendedName>
        <fullName evidence="7">ABC3 transporter permease C-terminal domain-containing protein</fullName>
    </recommendedName>
</protein>
<evidence type="ECO:0000313" key="8">
    <source>
        <dbReference type="EMBL" id="AUM62560.1"/>
    </source>
</evidence>
<feature type="transmembrane region" description="Helical" evidence="6">
    <location>
        <begin position="98"/>
        <end position="120"/>
    </location>
</feature>
<feature type="transmembrane region" description="Helical" evidence="6">
    <location>
        <begin position="346"/>
        <end position="368"/>
    </location>
</feature>
<comment type="subcellular location">
    <subcellularLocation>
        <location evidence="1">Cell membrane</location>
        <topology evidence="1">Multi-pass membrane protein</topology>
    </subcellularLocation>
</comment>
<feature type="transmembrane region" description="Helical" evidence="6">
    <location>
        <begin position="167"/>
        <end position="194"/>
    </location>
</feature>
<feature type="transmembrane region" description="Helical" evidence="6">
    <location>
        <begin position="255"/>
        <end position="284"/>
    </location>
</feature>
<keyword evidence="4 6" id="KW-1133">Transmembrane helix</keyword>
<keyword evidence="2" id="KW-1003">Cell membrane</keyword>
<dbReference type="EMBL" id="CP025543">
    <property type="protein sequence ID" value="AUM62560.1"/>
    <property type="molecule type" value="Genomic_DNA"/>
</dbReference>
<evidence type="ECO:0000256" key="4">
    <source>
        <dbReference type="ARBA" id="ARBA00022989"/>
    </source>
</evidence>
<evidence type="ECO:0000256" key="2">
    <source>
        <dbReference type="ARBA" id="ARBA00022475"/>
    </source>
</evidence>
<evidence type="ECO:0000256" key="5">
    <source>
        <dbReference type="ARBA" id="ARBA00023136"/>
    </source>
</evidence>